<dbReference type="HOGENOM" id="CLU_596938_0_0_7"/>
<evidence type="ECO:0000313" key="1">
    <source>
        <dbReference type="EMBL" id="AGC46802.1"/>
    </source>
</evidence>
<dbReference type="STRING" id="1278073.MYSTI_05525"/>
<keyword evidence="2" id="KW-1185">Reference proteome</keyword>
<evidence type="ECO:0000313" key="2">
    <source>
        <dbReference type="Proteomes" id="UP000011131"/>
    </source>
</evidence>
<dbReference type="EMBL" id="CP004025">
    <property type="protein sequence ID" value="AGC46802.1"/>
    <property type="molecule type" value="Genomic_DNA"/>
</dbReference>
<name>L7UGX4_MYXSD</name>
<dbReference type="OrthoDB" id="5379962at2"/>
<proteinExistence type="predicted"/>
<reference evidence="1 2" key="1">
    <citation type="journal article" date="2013" name="Genome Announc.">
        <title>Complete genome sequence of Myxococcus stipitatus strain DSM 14675, a fruiting myxobacterium.</title>
        <authorList>
            <person name="Huntley S."/>
            <person name="Kneip S."/>
            <person name="Treuner-Lange A."/>
            <person name="Sogaard-Andersen L."/>
        </authorList>
    </citation>
    <scope>NUCLEOTIDE SEQUENCE [LARGE SCALE GENOMIC DNA]</scope>
    <source>
        <strain evidence="2">DSM 14675 / JCM 12634 / Mx s8</strain>
    </source>
</reference>
<protein>
    <submittedName>
        <fullName evidence="1">Uncharacterized protein</fullName>
    </submittedName>
</protein>
<gene>
    <name evidence="1" type="ordered locus">MYSTI_05525</name>
</gene>
<dbReference type="RefSeq" id="WP_015351058.1">
    <property type="nucleotide sequence ID" value="NC_020126.1"/>
</dbReference>
<dbReference type="KEGG" id="msd:MYSTI_05525"/>
<sequence>MLWSLLSLGVLLSAKPPSDEKVFVPCPLSTPEWAEARERFRALDARVEALPDEDDARSTVVALGEVLKSRCFEMSREETSSPVSEEEPPPALSLKAWWRQGGRAWVESYLELGKPEVRTVVLPPEVRPALARETAAPDHRLASLLCSAADRECAKQMVSWEVKAEASFARERDRVAKTTDLDEKIAARCVAEARAKPARWRYTSWRSCQRDSISHGTQPPVIRMRMPTDGWLVMRGRRGHHSFCDEVRAYHLGTGTAWVSQSCSELALYEDDARLGQVDVQATDAARSARVAVGTVSLDLLREMARAVLLADEPMAHGRASAISVPVPKGYRIEWRERKSGLSSVGMGGGAGWFTSGQTRLTWTWFPPERAEPLAGELTWPDSSQPMEDLADRLVVEAEETFKQGCPARLAPAALLDFTQPPGVNRLDAPTGVARPQDALLTALRTWQPPPGCSVPKE</sequence>
<organism evidence="1 2">
    <name type="scientific">Myxococcus stipitatus (strain DSM 14675 / JCM 12634 / Mx s8)</name>
    <dbReference type="NCBI Taxonomy" id="1278073"/>
    <lineage>
        <taxon>Bacteria</taxon>
        <taxon>Pseudomonadati</taxon>
        <taxon>Myxococcota</taxon>
        <taxon>Myxococcia</taxon>
        <taxon>Myxococcales</taxon>
        <taxon>Cystobacterineae</taxon>
        <taxon>Myxococcaceae</taxon>
        <taxon>Myxococcus</taxon>
    </lineage>
</organism>
<dbReference type="AlphaFoldDB" id="L7UGX4"/>
<accession>L7UGX4</accession>
<dbReference type="PATRIC" id="fig|1278073.3.peg.5603"/>
<dbReference type="Proteomes" id="UP000011131">
    <property type="component" value="Chromosome"/>
</dbReference>